<reference evidence="2" key="1">
    <citation type="submission" date="2020-02" db="EMBL/GenBank/DDBJ databases">
        <authorList>
            <person name="Meier V. D."/>
        </authorList>
    </citation>
    <scope>NUCLEOTIDE SEQUENCE</scope>
    <source>
        <strain evidence="2">AVDCRST_MAG15</strain>
    </source>
</reference>
<organism evidence="2">
    <name type="scientific">uncultured Rubellimicrobium sp</name>
    <dbReference type="NCBI Taxonomy" id="543078"/>
    <lineage>
        <taxon>Bacteria</taxon>
        <taxon>Pseudomonadati</taxon>
        <taxon>Pseudomonadota</taxon>
        <taxon>Alphaproteobacteria</taxon>
        <taxon>Rhodobacterales</taxon>
        <taxon>Roseobacteraceae</taxon>
        <taxon>Rubellimicrobium</taxon>
        <taxon>environmental samples</taxon>
    </lineage>
</organism>
<sequence>MTPIPYLFFKGCCEEAIRAYARVFNSPDPQIMYAKDAPPEDSMGEQPTAVMHAALKMGDGWLYASDFSRADRMAGSAINVTMPDVAQGRRVFEALSDGGEVEMPYGPTFWDPGFGSLTDRWGTRWMISTEAGAGA</sequence>
<dbReference type="InterPro" id="IPR028973">
    <property type="entry name" value="PhnB-like"/>
</dbReference>
<dbReference type="EMBL" id="CADCUU010000359">
    <property type="protein sequence ID" value="CAA9424390.1"/>
    <property type="molecule type" value="Genomic_DNA"/>
</dbReference>
<evidence type="ECO:0000259" key="1">
    <source>
        <dbReference type="Pfam" id="PF06983"/>
    </source>
</evidence>
<dbReference type="AlphaFoldDB" id="A0A6J4Q0B5"/>
<dbReference type="CDD" id="cd06588">
    <property type="entry name" value="PhnB_like"/>
    <property type="match status" value="1"/>
</dbReference>
<feature type="domain" description="PhnB-like" evidence="1">
    <location>
        <begin position="4"/>
        <end position="127"/>
    </location>
</feature>
<dbReference type="Gene3D" id="3.10.180.10">
    <property type="entry name" value="2,3-Dihydroxybiphenyl 1,2-Dioxygenase, domain 1"/>
    <property type="match status" value="1"/>
</dbReference>
<dbReference type="PANTHER" id="PTHR33990">
    <property type="entry name" value="PROTEIN YJDN-RELATED"/>
    <property type="match status" value="1"/>
</dbReference>
<dbReference type="Pfam" id="PF06983">
    <property type="entry name" value="3-dmu-9_3-mt"/>
    <property type="match status" value="1"/>
</dbReference>
<dbReference type="InterPro" id="IPR029068">
    <property type="entry name" value="Glyas_Bleomycin-R_OHBP_Dase"/>
</dbReference>
<dbReference type="PANTHER" id="PTHR33990:SF1">
    <property type="entry name" value="PROTEIN YJDN"/>
    <property type="match status" value="1"/>
</dbReference>
<gene>
    <name evidence="2" type="ORF">AVDCRST_MAG15-2416</name>
</gene>
<protein>
    <recommendedName>
        <fullName evidence="1">PhnB-like domain-containing protein</fullName>
    </recommendedName>
</protein>
<dbReference type="SUPFAM" id="SSF54593">
    <property type="entry name" value="Glyoxalase/Bleomycin resistance protein/Dihydroxybiphenyl dioxygenase"/>
    <property type="match status" value="1"/>
</dbReference>
<name>A0A6J4Q0B5_9RHOB</name>
<accession>A0A6J4Q0B5</accession>
<evidence type="ECO:0000313" key="2">
    <source>
        <dbReference type="EMBL" id="CAA9424390.1"/>
    </source>
</evidence>
<proteinExistence type="predicted"/>